<reference evidence="4 5" key="1">
    <citation type="journal article" date="2015" name="Genome Announc.">
        <title>Complete Genome Sequence of Methanosphaerula palustris E1-9CT, a Hydrogenotrophic Methanogen Isolated from a Minerotrophic Fen Peatland.</title>
        <authorList>
            <person name="Cadillo-Quiroz H."/>
            <person name="Browne P."/>
            <person name="Kyrpides N."/>
            <person name="Woyke T."/>
            <person name="Goodwin L."/>
            <person name="Detter C."/>
            <person name="Yavitt J.B."/>
            <person name="Zinder S.H."/>
        </authorList>
    </citation>
    <scope>NUCLEOTIDE SEQUENCE [LARGE SCALE GENOMIC DNA]</scope>
    <source>
        <strain evidence="5">ATCC BAA-1556 / DSM 19958 / E1-9c</strain>
    </source>
</reference>
<evidence type="ECO:0000259" key="3">
    <source>
        <dbReference type="Pfam" id="PF00148"/>
    </source>
</evidence>
<dbReference type="PANTHER" id="PTHR33712:SF7">
    <property type="entry name" value="LIGHT-INDEPENDENT PROTOCHLOROPHYLLIDE REDUCTASE SUBUNIT B"/>
    <property type="match status" value="1"/>
</dbReference>
<gene>
    <name evidence="4" type="ordered locus">Mpal_0555</name>
</gene>
<dbReference type="STRING" id="521011.Mpal_0555"/>
<dbReference type="GO" id="GO:0016163">
    <property type="term" value="F:nitrogenase activity"/>
    <property type="evidence" value="ECO:0007669"/>
    <property type="project" value="UniProtKB-EC"/>
</dbReference>
<dbReference type="EC" id="1.18.6.1" evidence="4"/>
<dbReference type="InterPro" id="IPR000318">
    <property type="entry name" value="Nase_comp1_CS"/>
</dbReference>
<dbReference type="Pfam" id="PF00148">
    <property type="entry name" value="Oxidored_nitro"/>
    <property type="match status" value="1"/>
</dbReference>
<dbReference type="KEGG" id="mpl:Mpal_0555"/>
<feature type="domain" description="Nitrogenase/oxidoreductase component 1" evidence="3">
    <location>
        <begin position="17"/>
        <end position="434"/>
    </location>
</feature>
<evidence type="ECO:0000256" key="2">
    <source>
        <dbReference type="RuleBase" id="RU004021"/>
    </source>
</evidence>
<keyword evidence="4" id="KW-0560">Oxidoreductase</keyword>
<evidence type="ECO:0000256" key="1">
    <source>
        <dbReference type="ARBA" id="ARBA00023231"/>
    </source>
</evidence>
<accession>B8GEW1</accession>
<dbReference type="AlphaFoldDB" id="B8GEW1"/>
<evidence type="ECO:0000313" key="4">
    <source>
        <dbReference type="EMBL" id="ACL15928.1"/>
    </source>
</evidence>
<dbReference type="HOGENOM" id="CLU_025876_2_0_2"/>
<dbReference type="PROSITE" id="PS00699">
    <property type="entry name" value="NITROGENASE_1_1"/>
    <property type="match status" value="1"/>
</dbReference>
<dbReference type="OrthoDB" id="134630at2157"/>
<dbReference type="Proteomes" id="UP000002457">
    <property type="component" value="Chromosome"/>
</dbReference>
<sequence length="456" mass="49837">MSETRVRQVNENQCQMCMPLGGVVAFKGIEGAMVLVHGSQGCSTYMRLANVEHYNEPIDVASSALNEKQTIYGGEKNLKKALDNVIRVYEPKVLGIVTSCLAETMGEDLTRMIESYTRERSTEGIDIIPVATPSYAGSHTEGFWAATRDLIAYFARPTEPHQRINVIIPHISPADIREIKRIFDLMGLEYMLIPDYSMTLDRPFGGRYQKIPPGGTSTADIAAMPGARATVQFGLTCPDDLSPGLYLQKQFGVPLITLPLPIGLQNTDRLMETLQRLSGRPLPETLALERGWLLDGMADSHKYNAEGRPVIYGEPELVNACVSLCLENGAIPAVIASGTRNSRLEEVLTPQLADADEAPVLLEEADIAAISEAACTTKANIAIGHSGGRSLTERQGIPIVRVGFPIHDRVGGQRLLSAGYAGTLAFLDRFTNTLLEAKYSSYRQQRKDEMITRGGI</sequence>
<name>B8GEW1_METPE</name>
<protein>
    <submittedName>
        <fullName evidence="4">Nitrogenase</fullName>
        <ecNumber evidence="4">1.18.6.1</ecNumber>
    </submittedName>
</protein>
<dbReference type="InterPro" id="IPR000510">
    <property type="entry name" value="Nase/OxRdtase_comp1"/>
</dbReference>
<proteinExistence type="inferred from homology"/>
<dbReference type="eggNOG" id="arCOG00595">
    <property type="taxonomic scope" value="Archaea"/>
</dbReference>
<keyword evidence="5" id="KW-1185">Reference proteome</keyword>
<evidence type="ECO:0000313" key="5">
    <source>
        <dbReference type="Proteomes" id="UP000002457"/>
    </source>
</evidence>
<dbReference type="InterPro" id="IPR050152">
    <property type="entry name" value="ChlB/BchB/BchZ"/>
</dbReference>
<dbReference type="SUPFAM" id="SSF53807">
    <property type="entry name" value="Helical backbone' metal receptor"/>
    <property type="match status" value="1"/>
</dbReference>
<dbReference type="PANTHER" id="PTHR33712">
    <property type="entry name" value="LIGHT-INDEPENDENT PROTOCHLOROPHYLLIDE REDUCTASE SUBUNIT B"/>
    <property type="match status" value="1"/>
</dbReference>
<dbReference type="Gene3D" id="1.20.89.10">
    <property type="entry name" value="Nitrogenase Molybdenum-iron Protein, subunit B, domain 4"/>
    <property type="match status" value="1"/>
</dbReference>
<dbReference type="RefSeq" id="WP_012617247.1">
    <property type="nucleotide sequence ID" value="NC_011832.1"/>
</dbReference>
<keyword evidence="1 2" id="KW-0535">Nitrogen fixation</keyword>
<organism evidence="4 5">
    <name type="scientific">Methanosphaerula palustris (strain ATCC BAA-1556 / DSM 19958 / E1-9c)</name>
    <dbReference type="NCBI Taxonomy" id="521011"/>
    <lineage>
        <taxon>Archaea</taxon>
        <taxon>Methanobacteriati</taxon>
        <taxon>Methanobacteriota</taxon>
        <taxon>Stenosarchaea group</taxon>
        <taxon>Methanomicrobia</taxon>
        <taxon>Methanomicrobiales</taxon>
        <taxon>Methanoregulaceae</taxon>
        <taxon>Methanosphaerula</taxon>
    </lineage>
</organism>
<dbReference type="GeneID" id="7271971"/>
<dbReference type="EMBL" id="CP001338">
    <property type="protein sequence ID" value="ACL15928.1"/>
    <property type="molecule type" value="Genomic_DNA"/>
</dbReference>
<dbReference type="Gene3D" id="3.40.50.1980">
    <property type="entry name" value="Nitrogenase molybdenum iron protein domain"/>
    <property type="match status" value="3"/>
</dbReference>
<comment type="similarity">
    <text evidence="2">Belongs to the NifD/NifK/NifE/NifN family.</text>
</comment>